<dbReference type="STRING" id="1314751.GCA_001591425_00029"/>
<dbReference type="InterPro" id="IPR007197">
    <property type="entry name" value="rSAM"/>
</dbReference>
<dbReference type="InterPro" id="IPR058240">
    <property type="entry name" value="rSAM_sf"/>
</dbReference>
<keyword evidence="2" id="KW-0004">4Fe-4S</keyword>
<reference evidence="7 8" key="1">
    <citation type="submission" date="2016-12" db="EMBL/GenBank/DDBJ databases">
        <title>The whole genome sequencing and assembly of Bacillus cohnii DSM 6307T strain.</title>
        <authorList>
            <person name="Lee Y.-J."/>
            <person name="Yi H."/>
            <person name="Bahn Y.-S."/>
            <person name="Kim J.F."/>
            <person name="Lee D.-W."/>
        </authorList>
    </citation>
    <scope>NUCLEOTIDE SEQUENCE [LARGE SCALE GENOMIC DNA]</scope>
    <source>
        <strain evidence="7 8">DSM 6307</strain>
    </source>
</reference>
<dbReference type="GO" id="GO:0051539">
    <property type="term" value="F:4 iron, 4 sulfur cluster binding"/>
    <property type="evidence" value="ECO:0007669"/>
    <property type="project" value="UniProtKB-KW"/>
</dbReference>
<protein>
    <submittedName>
        <fullName evidence="7">Ribonucleoside-triphosphate reductase activating protein</fullName>
    </submittedName>
</protein>
<dbReference type="InterPro" id="IPR013785">
    <property type="entry name" value="Aldolase_TIM"/>
</dbReference>
<dbReference type="GO" id="GO:0046872">
    <property type="term" value="F:metal ion binding"/>
    <property type="evidence" value="ECO:0007669"/>
    <property type="project" value="UniProtKB-KW"/>
</dbReference>
<evidence type="ECO:0000256" key="3">
    <source>
        <dbReference type="ARBA" id="ARBA00022691"/>
    </source>
</evidence>
<dbReference type="SFLD" id="SFLDS00029">
    <property type="entry name" value="Radical_SAM"/>
    <property type="match status" value="1"/>
</dbReference>
<keyword evidence="3" id="KW-0949">S-adenosyl-L-methionine</keyword>
<evidence type="ECO:0000256" key="5">
    <source>
        <dbReference type="ARBA" id="ARBA00023004"/>
    </source>
</evidence>
<dbReference type="InterPro" id="IPR012837">
    <property type="entry name" value="NrdG"/>
</dbReference>
<evidence type="ECO:0000313" key="7">
    <source>
        <dbReference type="EMBL" id="AST90915.1"/>
    </source>
</evidence>
<dbReference type="EMBL" id="CP018866">
    <property type="protein sequence ID" value="AST90915.1"/>
    <property type="molecule type" value="Genomic_DNA"/>
</dbReference>
<evidence type="ECO:0000256" key="2">
    <source>
        <dbReference type="ARBA" id="ARBA00022485"/>
    </source>
</evidence>
<comment type="cofactor">
    <cofactor evidence="1">
        <name>[4Fe-4S] cluster</name>
        <dbReference type="ChEBI" id="CHEBI:49883"/>
    </cofactor>
</comment>
<keyword evidence="8" id="KW-1185">Reference proteome</keyword>
<dbReference type="CDD" id="cd01335">
    <property type="entry name" value="Radical_SAM"/>
    <property type="match status" value="1"/>
</dbReference>
<dbReference type="SFLD" id="SFLDG01063">
    <property type="entry name" value="activating_enzymes__group_1"/>
    <property type="match status" value="1"/>
</dbReference>
<dbReference type="GO" id="GO:0004748">
    <property type="term" value="F:ribonucleoside-diphosphate reductase activity, thioredoxin disulfide as acceptor"/>
    <property type="evidence" value="ECO:0007669"/>
    <property type="project" value="TreeGrafter"/>
</dbReference>
<proteinExistence type="predicted"/>
<gene>
    <name evidence="7" type="ORF">BC6307_06275</name>
</gene>
<dbReference type="Pfam" id="PF13353">
    <property type="entry name" value="Fer4_12"/>
    <property type="match status" value="1"/>
</dbReference>
<organism evidence="7 8">
    <name type="scientific">Sutcliffiella cohnii</name>
    <dbReference type="NCBI Taxonomy" id="33932"/>
    <lineage>
        <taxon>Bacteria</taxon>
        <taxon>Bacillati</taxon>
        <taxon>Bacillota</taxon>
        <taxon>Bacilli</taxon>
        <taxon>Bacillales</taxon>
        <taxon>Bacillaceae</taxon>
        <taxon>Sutcliffiella</taxon>
    </lineage>
</organism>
<dbReference type="SUPFAM" id="SSF102114">
    <property type="entry name" value="Radical SAM enzymes"/>
    <property type="match status" value="1"/>
</dbReference>
<evidence type="ECO:0000256" key="6">
    <source>
        <dbReference type="ARBA" id="ARBA00023014"/>
    </source>
</evidence>
<dbReference type="GO" id="GO:0043365">
    <property type="term" value="F:[formate-C-acetyltransferase]-activating enzyme activity"/>
    <property type="evidence" value="ECO:0007669"/>
    <property type="project" value="InterPro"/>
</dbReference>
<keyword evidence="6" id="KW-0411">Iron-sulfur</keyword>
<dbReference type="RefSeq" id="WP_066410671.1">
    <property type="nucleotide sequence ID" value="NZ_CP018866.1"/>
</dbReference>
<dbReference type="Proteomes" id="UP000215224">
    <property type="component" value="Chromosome"/>
</dbReference>
<keyword evidence="5" id="KW-0408">Iron</keyword>
<keyword evidence="4" id="KW-0479">Metal-binding</keyword>
<sequence length="200" mass="22680">MEVILHRFLPYTTSEGPGKRACIWVQGCPIHCKGCGVPWTWNPNKGTPTSVELLWEEILKSKHEHDIEGITLLGGEPFEQAEALSVLAKRAQAASLSVMTFSGYYKEQLTEMNKPGWEDLLSATDLFIDGPFEIDKPDKDRPWIGSTNQRIHFLTDRYKSIENSLKAIPNRLEFYIKSDGTIEANGMVPSETWKRILNDL</sequence>
<name>A0A223KN28_9BACI</name>
<dbReference type="PANTHER" id="PTHR30352">
    <property type="entry name" value="PYRUVATE FORMATE-LYASE-ACTIVATING ENZYME"/>
    <property type="match status" value="1"/>
</dbReference>
<dbReference type="AlphaFoldDB" id="A0A223KN28"/>
<dbReference type="KEGG" id="bcoh:BC6307_06275"/>
<dbReference type="SFLD" id="SFLDF00299">
    <property type="entry name" value="anaerobic_ribonucleoside-triph"/>
    <property type="match status" value="1"/>
</dbReference>
<dbReference type="SFLD" id="SFLDG01066">
    <property type="entry name" value="organic_radical-activating_enz"/>
    <property type="match status" value="1"/>
</dbReference>
<dbReference type="PANTHER" id="PTHR30352:SF2">
    <property type="entry name" value="ANAEROBIC RIBONUCLEOSIDE-TRIPHOSPHATE REDUCTASE-ACTIVATING PROTEIN"/>
    <property type="match status" value="1"/>
</dbReference>
<evidence type="ECO:0000256" key="4">
    <source>
        <dbReference type="ARBA" id="ARBA00022723"/>
    </source>
</evidence>
<evidence type="ECO:0000313" key="8">
    <source>
        <dbReference type="Proteomes" id="UP000215224"/>
    </source>
</evidence>
<dbReference type="Gene3D" id="3.20.20.70">
    <property type="entry name" value="Aldolase class I"/>
    <property type="match status" value="1"/>
</dbReference>
<evidence type="ECO:0000256" key="1">
    <source>
        <dbReference type="ARBA" id="ARBA00001966"/>
    </source>
</evidence>
<accession>A0A223KN28</accession>
<dbReference type="InterPro" id="IPR034457">
    <property type="entry name" value="Organic_radical-activating"/>
</dbReference>